<evidence type="ECO:0000256" key="1">
    <source>
        <dbReference type="SAM" id="Coils"/>
    </source>
</evidence>
<evidence type="ECO:0000313" key="4">
    <source>
        <dbReference type="Proteomes" id="UP000678393"/>
    </source>
</evidence>
<protein>
    <submittedName>
        <fullName evidence="3">Uncharacterized protein</fullName>
    </submittedName>
</protein>
<feature type="coiled-coil region" evidence="1">
    <location>
        <begin position="363"/>
        <end position="404"/>
    </location>
</feature>
<dbReference type="Proteomes" id="UP000678393">
    <property type="component" value="Unassembled WGS sequence"/>
</dbReference>
<sequence length="475" mass="52303">MYLGSKHETTAATSTTPSSITTTAFSTTTTSPATALLPIATQETYLTIERPLSRRQSSPSLVIKELAEQEDIVQELATSLQATKLLHKSASCKSADLDIQNFGEGKQSKKSHRSAWGRVKDIIHTRKDSIKKKPKRAKTGIDSEETSEADMEVLLEDHWASDVFDDGLLGRSTPKSSPLVSRQQSSKRASDSLPGVAGAGPKTSPSRMSGQTATVSPGNVDMATLLAGSVSSEFNKKMQEWEQIRSKKASFRVTTQLCPRCLLNPAQGDHLPPVSTQPCSRCPLNPSLYVSLTLLLVMGVMQVSIVWSQVEREQVKLEKEKQRLEKERLRTLEREAKLEMLKGRLSQVDMDGGLRKPGLIPLAGSLERANKELLDSLQKKELEYAAVQEQVHQVNEKLATVRENHTTEMARFHRELARGSLSGPANLQVEELETTVGDLEDRIHMMENLGETLASSMESAAVSDSRQTVAKEETM</sequence>
<comment type="caution">
    <text evidence="3">The sequence shown here is derived from an EMBL/GenBank/DDBJ whole genome shotgun (WGS) entry which is preliminary data.</text>
</comment>
<feature type="region of interest" description="Disordered" evidence="2">
    <location>
        <begin position="170"/>
        <end position="217"/>
    </location>
</feature>
<feature type="compositionally biased region" description="Polar residues" evidence="2">
    <location>
        <begin position="203"/>
        <end position="217"/>
    </location>
</feature>
<feature type="coiled-coil region" evidence="1">
    <location>
        <begin position="307"/>
        <end position="339"/>
    </location>
</feature>
<feature type="compositionally biased region" description="Low complexity" evidence="2">
    <location>
        <begin position="10"/>
        <end position="24"/>
    </location>
</feature>
<gene>
    <name evidence="3" type="ORF">CUNI_LOCUS14461</name>
</gene>
<keyword evidence="1" id="KW-0175">Coiled coil</keyword>
<feature type="compositionally biased region" description="Polar residues" evidence="2">
    <location>
        <begin position="173"/>
        <end position="187"/>
    </location>
</feature>
<name>A0A8S3ZHI4_9EUPU</name>
<proteinExistence type="predicted"/>
<feature type="compositionally biased region" description="Basic residues" evidence="2">
    <location>
        <begin position="129"/>
        <end position="138"/>
    </location>
</feature>
<evidence type="ECO:0000256" key="2">
    <source>
        <dbReference type="SAM" id="MobiDB-lite"/>
    </source>
</evidence>
<organism evidence="3 4">
    <name type="scientific">Candidula unifasciata</name>
    <dbReference type="NCBI Taxonomy" id="100452"/>
    <lineage>
        <taxon>Eukaryota</taxon>
        <taxon>Metazoa</taxon>
        <taxon>Spiralia</taxon>
        <taxon>Lophotrochozoa</taxon>
        <taxon>Mollusca</taxon>
        <taxon>Gastropoda</taxon>
        <taxon>Heterobranchia</taxon>
        <taxon>Euthyneura</taxon>
        <taxon>Panpulmonata</taxon>
        <taxon>Eupulmonata</taxon>
        <taxon>Stylommatophora</taxon>
        <taxon>Helicina</taxon>
        <taxon>Helicoidea</taxon>
        <taxon>Geomitridae</taxon>
        <taxon>Candidula</taxon>
    </lineage>
</organism>
<dbReference type="AlphaFoldDB" id="A0A8S3ZHI4"/>
<dbReference type="EMBL" id="CAJHNH020003263">
    <property type="protein sequence ID" value="CAG5128903.1"/>
    <property type="molecule type" value="Genomic_DNA"/>
</dbReference>
<accession>A0A8S3ZHI4</accession>
<feature type="region of interest" description="Disordered" evidence="2">
    <location>
        <begin position="1"/>
        <end position="24"/>
    </location>
</feature>
<evidence type="ECO:0000313" key="3">
    <source>
        <dbReference type="EMBL" id="CAG5128903.1"/>
    </source>
</evidence>
<feature type="region of interest" description="Disordered" evidence="2">
    <location>
        <begin position="125"/>
        <end position="148"/>
    </location>
</feature>
<reference evidence="3" key="1">
    <citation type="submission" date="2021-04" db="EMBL/GenBank/DDBJ databases">
        <authorList>
            <consortium name="Molecular Ecology Group"/>
        </authorList>
    </citation>
    <scope>NUCLEOTIDE SEQUENCE</scope>
</reference>
<keyword evidence="4" id="KW-1185">Reference proteome</keyword>
<dbReference type="OrthoDB" id="6135226at2759"/>